<accession>A0AAV3XFP4</accession>
<keyword evidence="1" id="KW-0732">Signal</keyword>
<dbReference type="NCBIfam" id="TIGR02595">
    <property type="entry name" value="PEP_CTERM"/>
    <property type="match status" value="1"/>
</dbReference>
<feature type="domain" description="Ice-binding protein C-terminal" evidence="2">
    <location>
        <begin position="183"/>
        <end position="205"/>
    </location>
</feature>
<comment type="caution">
    <text evidence="3">The sequence shown here is derived from an EMBL/GenBank/DDBJ whole genome shotgun (WGS) entry which is preliminary data.</text>
</comment>
<sequence>MKTLAIKMAATIGIMAASLAAAPAYSASIFFTPSSQLDSDPIEDAIATTGANGFSLSIKVDTSGLSSPLKSLLFEGVRDEAELASPNPVQTPESLALLGPVEIVRDQTDLSKVVFTVNFPGGQGIAPDTILELLNVSYSVPQLVNDGKTDFSVSKVISATTVDGSNVTSKFAVPTSGIDVQASVPEPASVLGLLAFGALGATLKRQKKLAAQKAEA</sequence>
<keyword evidence="4" id="KW-1185">Reference proteome</keyword>
<dbReference type="EMBL" id="BLAY01000121">
    <property type="protein sequence ID" value="GET41408.1"/>
    <property type="molecule type" value="Genomic_DNA"/>
</dbReference>
<evidence type="ECO:0000256" key="1">
    <source>
        <dbReference type="SAM" id="SignalP"/>
    </source>
</evidence>
<evidence type="ECO:0000313" key="4">
    <source>
        <dbReference type="Proteomes" id="UP001050975"/>
    </source>
</evidence>
<gene>
    <name evidence="3" type="ORF">MiSe_62200</name>
</gene>
<dbReference type="Pfam" id="PF07589">
    <property type="entry name" value="PEP-CTERM"/>
    <property type="match status" value="1"/>
</dbReference>
<organism evidence="3 4">
    <name type="scientific">Microseira wollei NIES-4236</name>
    <dbReference type="NCBI Taxonomy" id="2530354"/>
    <lineage>
        <taxon>Bacteria</taxon>
        <taxon>Bacillati</taxon>
        <taxon>Cyanobacteriota</taxon>
        <taxon>Cyanophyceae</taxon>
        <taxon>Oscillatoriophycideae</taxon>
        <taxon>Aerosakkonematales</taxon>
        <taxon>Aerosakkonemataceae</taxon>
        <taxon>Microseira</taxon>
    </lineage>
</organism>
<evidence type="ECO:0000259" key="2">
    <source>
        <dbReference type="Pfam" id="PF07589"/>
    </source>
</evidence>
<proteinExistence type="predicted"/>
<dbReference type="InterPro" id="IPR013424">
    <property type="entry name" value="Ice-binding_C"/>
</dbReference>
<feature type="signal peptide" evidence="1">
    <location>
        <begin position="1"/>
        <end position="26"/>
    </location>
</feature>
<dbReference type="RefSeq" id="WP_226587686.1">
    <property type="nucleotide sequence ID" value="NZ_BLAY01000121.1"/>
</dbReference>
<reference evidence="3" key="1">
    <citation type="submission" date="2019-10" db="EMBL/GenBank/DDBJ databases">
        <title>Draft genome sequece of Microseira wollei NIES-4236.</title>
        <authorList>
            <person name="Yamaguchi H."/>
            <person name="Suzuki S."/>
            <person name="Kawachi M."/>
        </authorList>
    </citation>
    <scope>NUCLEOTIDE SEQUENCE</scope>
    <source>
        <strain evidence="3">NIES-4236</strain>
    </source>
</reference>
<dbReference type="Proteomes" id="UP001050975">
    <property type="component" value="Unassembled WGS sequence"/>
</dbReference>
<feature type="chain" id="PRO_5043349056" description="Ice-binding protein C-terminal domain-containing protein" evidence="1">
    <location>
        <begin position="27"/>
        <end position="216"/>
    </location>
</feature>
<dbReference type="AlphaFoldDB" id="A0AAV3XFP4"/>
<name>A0AAV3XFP4_9CYAN</name>
<protein>
    <recommendedName>
        <fullName evidence="2">Ice-binding protein C-terminal domain-containing protein</fullName>
    </recommendedName>
</protein>
<evidence type="ECO:0000313" key="3">
    <source>
        <dbReference type="EMBL" id="GET41408.1"/>
    </source>
</evidence>